<organism evidence="1 2">
    <name type="scientific">Silvimonas amylolytica</name>
    <dbReference type="NCBI Taxonomy" id="449663"/>
    <lineage>
        <taxon>Bacteria</taxon>
        <taxon>Pseudomonadati</taxon>
        <taxon>Pseudomonadota</taxon>
        <taxon>Betaproteobacteria</taxon>
        <taxon>Neisseriales</taxon>
        <taxon>Chitinibacteraceae</taxon>
        <taxon>Silvimonas</taxon>
    </lineage>
</organism>
<protein>
    <submittedName>
        <fullName evidence="1">Uncharacterized protein</fullName>
    </submittedName>
</protein>
<reference evidence="2" key="1">
    <citation type="journal article" date="2019" name="Int. J. Syst. Evol. Microbiol.">
        <title>The Global Catalogue of Microorganisms (GCM) 10K type strain sequencing project: providing services to taxonomists for standard genome sequencing and annotation.</title>
        <authorList>
            <consortium name="The Broad Institute Genomics Platform"/>
            <consortium name="The Broad Institute Genome Sequencing Center for Infectious Disease"/>
            <person name="Wu L."/>
            <person name="Ma J."/>
        </authorList>
    </citation>
    <scope>NUCLEOTIDE SEQUENCE [LARGE SCALE GENOMIC DNA]</scope>
    <source>
        <strain evidence="2">CGMCC 1.8860</strain>
    </source>
</reference>
<accession>A0ABQ2PRK9</accession>
<dbReference type="Proteomes" id="UP000621859">
    <property type="component" value="Unassembled WGS sequence"/>
</dbReference>
<sequence length="64" mass="7602">MEKNLQLNPRNPDKSKLALDRSRANRGQFWTPFGENDATKRKIPFRCNMEKRALYMKYNARATI</sequence>
<comment type="caution">
    <text evidence="1">The sequence shown here is derived from an EMBL/GenBank/DDBJ whole genome shotgun (WGS) entry which is preliminary data.</text>
</comment>
<dbReference type="EMBL" id="BMLY01000009">
    <property type="protein sequence ID" value="GGP28105.1"/>
    <property type="molecule type" value="Genomic_DNA"/>
</dbReference>
<name>A0ABQ2PRK9_9NEIS</name>
<gene>
    <name evidence="1" type="ORF">GCM10010971_39240</name>
</gene>
<evidence type="ECO:0000313" key="2">
    <source>
        <dbReference type="Proteomes" id="UP000621859"/>
    </source>
</evidence>
<keyword evidence="2" id="KW-1185">Reference proteome</keyword>
<evidence type="ECO:0000313" key="1">
    <source>
        <dbReference type="EMBL" id="GGP28105.1"/>
    </source>
</evidence>
<proteinExistence type="predicted"/>